<dbReference type="GO" id="GO:0006355">
    <property type="term" value="P:regulation of DNA-templated transcription"/>
    <property type="evidence" value="ECO:0007669"/>
    <property type="project" value="InterPro"/>
</dbReference>
<dbReference type="EMBL" id="SGNY01000002">
    <property type="protein sequence ID" value="TRB01774.1"/>
    <property type="molecule type" value="Genomic_DNA"/>
</dbReference>
<evidence type="ECO:0000259" key="1">
    <source>
        <dbReference type="SMART" id="SM00421"/>
    </source>
</evidence>
<gene>
    <name evidence="2" type="ORF">EXN68_09950</name>
</gene>
<name>A0A546XM07_RHIRH</name>
<protein>
    <submittedName>
        <fullName evidence="2">Helix-turn-helix transcriptional regulator</fullName>
    </submittedName>
</protein>
<dbReference type="OrthoDB" id="7444822at2"/>
<dbReference type="SUPFAM" id="SSF46894">
    <property type="entry name" value="C-terminal effector domain of the bipartite response regulators"/>
    <property type="match status" value="1"/>
</dbReference>
<dbReference type="GO" id="GO:0003677">
    <property type="term" value="F:DNA binding"/>
    <property type="evidence" value="ECO:0007669"/>
    <property type="project" value="InterPro"/>
</dbReference>
<organism evidence="2 3">
    <name type="scientific">Rhizobium rhizogenes</name>
    <name type="common">Agrobacterium rhizogenes</name>
    <dbReference type="NCBI Taxonomy" id="359"/>
    <lineage>
        <taxon>Bacteria</taxon>
        <taxon>Pseudomonadati</taxon>
        <taxon>Pseudomonadota</taxon>
        <taxon>Alphaproteobacteria</taxon>
        <taxon>Hyphomicrobiales</taxon>
        <taxon>Rhizobiaceae</taxon>
        <taxon>Rhizobium/Agrobacterium group</taxon>
        <taxon>Rhizobium</taxon>
    </lineage>
</organism>
<dbReference type="Gene3D" id="1.10.10.10">
    <property type="entry name" value="Winged helix-like DNA-binding domain superfamily/Winged helix DNA-binding domain"/>
    <property type="match status" value="1"/>
</dbReference>
<dbReference type="InterPro" id="IPR000792">
    <property type="entry name" value="Tscrpt_reg_LuxR_C"/>
</dbReference>
<accession>A0A546XM07</accession>
<dbReference type="AlphaFoldDB" id="A0A546XM07"/>
<evidence type="ECO:0000313" key="3">
    <source>
        <dbReference type="Proteomes" id="UP000315434"/>
    </source>
</evidence>
<dbReference type="RefSeq" id="WP_142840632.1">
    <property type="nucleotide sequence ID" value="NZ_SGNY01000002.1"/>
</dbReference>
<dbReference type="InterPro" id="IPR036388">
    <property type="entry name" value="WH-like_DNA-bd_sf"/>
</dbReference>
<proteinExistence type="predicted"/>
<dbReference type="Proteomes" id="UP000315434">
    <property type="component" value="Unassembled WGS sequence"/>
</dbReference>
<dbReference type="InterPro" id="IPR016032">
    <property type="entry name" value="Sig_transdc_resp-reg_C-effctor"/>
</dbReference>
<dbReference type="SMART" id="SM00421">
    <property type="entry name" value="HTH_LUXR"/>
    <property type="match status" value="1"/>
</dbReference>
<feature type="domain" description="HTH luxR-type" evidence="1">
    <location>
        <begin position="296"/>
        <end position="353"/>
    </location>
</feature>
<sequence length="370" mass="41034">MDTSYFSEKMYEAAFFPELWVPLLDELAAQTDSGFGGIGVYWPTPRGITTSRRILPDYEDWHQTPEAQERWTSYVRAKGIINKGFLQLDPFAGDWSDIVDFQERVKRHAERGYGVQAGMIVELFNGEIITLEFTRRLGEPGYGPKIIAQLNKLNQPFSQAALFASRMYFERVRGGVEMLNSVGVAAAFIARNREIVLTNDLFHDSRRYFSANSSGRLDLKGSDSLRKAFSQALDVSIRKPVSIPIPADESRDAAVIQMIPLYREARHIFAGPGTIMIVTPVATTRGLPGAEYVSRLFGLTPAEARLALALTSGLSLRDSAANQRITFGTARTYLNAIFSKTGTSQQSSLVSLLKSVPSNELHNSNNALLP</sequence>
<comment type="caution">
    <text evidence="2">The sequence shown here is derived from an EMBL/GenBank/DDBJ whole genome shotgun (WGS) entry which is preliminary data.</text>
</comment>
<evidence type="ECO:0000313" key="2">
    <source>
        <dbReference type="EMBL" id="TRB01774.1"/>
    </source>
</evidence>
<reference evidence="2 3" key="1">
    <citation type="journal article" date="2019" name="Appl. Microbiol. Biotechnol.">
        <title>Differential efficiency of wild type rhizogenic strains for rol gene transformation of plants.</title>
        <authorList>
            <person name="Desmet S."/>
            <person name="De Keyser E."/>
            <person name="Van Vaerenbergh J."/>
            <person name="Baeyen S."/>
            <person name="Van Huylenbroeck J."/>
            <person name="Geelen D."/>
            <person name="Dhooghe E."/>
        </authorList>
    </citation>
    <scope>NUCLEOTIDE SEQUENCE [LARGE SCALE GENOMIC DNA]</scope>
    <source>
        <strain evidence="2 3">GBBC3284</strain>
    </source>
</reference>